<protein>
    <recommendedName>
        <fullName evidence="4">Helix-turn-helix conjugative transposon-like domain-containing protein</fullName>
    </recommendedName>
</protein>
<dbReference type="AlphaFoldDB" id="A0A150M683"/>
<keyword evidence="1" id="KW-0175">Coiled coil</keyword>
<dbReference type="EMBL" id="LQYS01000005">
    <property type="protein sequence ID" value="KYD20097.1"/>
    <property type="molecule type" value="Genomic_DNA"/>
</dbReference>
<dbReference type="STRING" id="81408.B4119_3988"/>
<evidence type="ECO:0008006" key="4">
    <source>
        <dbReference type="Google" id="ProtNLM"/>
    </source>
</evidence>
<dbReference type="Proteomes" id="UP000075455">
    <property type="component" value="Unassembled WGS sequence"/>
</dbReference>
<organism evidence="2 3">
    <name type="scientific">Saccharococcus caldoxylosilyticus</name>
    <dbReference type="NCBI Taxonomy" id="81408"/>
    <lineage>
        <taxon>Bacteria</taxon>
        <taxon>Bacillati</taxon>
        <taxon>Bacillota</taxon>
        <taxon>Bacilli</taxon>
        <taxon>Bacillales</taxon>
        <taxon>Anoxybacillaceae</taxon>
        <taxon>Saccharococcus</taxon>
    </lineage>
</organism>
<feature type="coiled-coil region" evidence="1">
    <location>
        <begin position="1"/>
        <end position="28"/>
    </location>
</feature>
<proteinExistence type="predicted"/>
<dbReference type="RefSeq" id="WP_061578715.1">
    <property type="nucleotide sequence ID" value="NZ_LQYS01000005.1"/>
</dbReference>
<evidence type="ECO:0000256" key="1">
    <source>
        <dbReference type="SAM" id="Coils"/>
    </source>
</evidence>
<dbReference type="PATRIC" id="fig|81408.3.peg.3924"/>
<reference evidence="2 3" key="1">
    <citation type="submission" date="2016-01" db="EMBL/GenBank/DDBJ databases">
        <title>Draft Genome Sequences of Seven Thermophilic Sporeformers Isolated from Foods.</title>
        <authorList>
            <person name="Berendsen E.M."/>
            <person name="Wells-Bennik M.H."/>
            <person name="Krawcyk A.O."/>
            <person name="De Jong A."/>
            <person name="Holsappel S."/>
            <person name="Eijlander R.T."/>
            <person name="Kuipers O.P."/>
        </authorList>
    </citation>
    <scope>NUCLEOTIDE SEQUENCE [LARGE SCALE GENOMIC DNA]</scope>
    <source>
        <strain evidence="2 3">B4119</strain>
    </source>
</reference>
<sequence length="72" mass="8824">MEKEQCNIEEIIEVLEMFEEKIQKILNQTIYKEQDDLAQEIRLKIIEKLNTLEFRDIPGFWNFIENNKSYQD</sequence>
<accession>A0A150M683</accession>
<comment type="caution">
    <text evidence="2">The sequence shown here is derived from an EMBL/GenBank/DDBJ whole genome shotgun (WGS) entry which is preliminary data.</text>
</comment>
<name>A0A150M683_9BACL</name>
<evidence type="ECO:0000313" key="2">
    <source>
        <dbReference type="EMBL" id="KYD20097.1"/>
    </source>
</evidence>
<gene>
    <name evidence="2" type="ORF">B4119_3988</name>
</gene>
<evidence type="ECO:0000313" key="3">
    <source>
        <dbReference type="Proteomes" id="UP000075455"/>
    </source>
</evidence>